<dbReference type="SUPFAM" id="SSF54427">
    <property type="entry name" value="NTF2-like"/>
    <property type="match status" value="1"/>
</dbReference>
<proteinExistence type="predicted"/>
<dbReference type="AlphaFoldDB" id="A0A9X3NCH2"/>
<gene>
    <name evidence="1" type="ORF">OJ997_19850</name>
</gene>
<keyword evidence="2" id="KW-1185">Reference proteome</keyword>
<dbReference type="Gene3D" id="3.10.450.50">
    <property type="match status" value="1"/>
</dbReference>
<evidence type="ECO:0000313" key="1">
    <source>
        <dbReference type="EMBL" id="MDA0182574.1"/>
    </source>
</evidence>
<comment type="caution">
    <text evidence="1">The sequence shown here is derived from an EMBL/GenBank/DDBJ whole genome shotgun (WGS) entry which is preliminary data.</text>
</comment>
<name>A0A9X3NCH2_9ACTN</name>
<protein>
    <submittedName>
        <fullName evidence="1">Nuclear transport factor 2 family protein</fullName>
    </submittedName>
</protein>
<sequence>MRPEDVRDAFAWMETVVALPPATAVEVECELVHRLYTTREWERTRPMLADDFVLVGPTGRAGLEALRRTNELMADAYEDLQAEIETIVSDPAAPDVLYVRDHSRGRPRDGSPALDVRAWSRVVLTADGTQVRELGPSSVIQSA</sequence>
<accession>A0A9X3NCH2</accession>
<dbReference type="Proteomes" id="UP001147653">
    <property type="component" value="Unassembled WGS sequence"/>
</dbReference>
<reference evidence="1" key="1">
    <citation type="submission" date="2022-10" db="EMBL/GenBank/DDBJ databases">
        <title>The WGS of Solirubrobacter phytolaccae KCTC 29190.</title>
        <authorList>
            <person name="Jiang Z."/>
        </authorList>
    </citation>
    <scope>NUCLEOTIDE SEQUENCE</scope>
    <source>
        <strain evidence="1">KCTC 29190</strain>
    </source>
</reference>
<evidence type="ECO:0000313" key="2">
    <source>
        <dbReference type="Proteomes" id="UP001147653"/>
    </source>
</evidence>
<dbReference type="InterPro" id="IPR032710">
    <property type="entry name" value="NTF2-like_dom_sf"/>
</dbReference>
<organism evidence="1 2">
    <name type="scientific">Solirubrobacter phytolaccae</name>
    <dbReference type="NCBI Taxonomy" id="1404360"/>
    <lineage>
        <taxon>Bacteria</taxon>
        <taxon>Bacillati</taxon>
        <taxon>Actinomycetota</taxon>
        <taxon>Thermoleophilia</taxon>
        <taxon>Solirubrobacterales</taxon>
        <taxon>Solirubrobacteraceae</taxon>
        <taxon>Solirubrobacter</taxon>
    </lineage>
</organism>
<dbReference type="EMBL" id="JAPDDP010000038">
    <property type="protein sequence ID" value="MDA0182574.1"/>
    <property type="molecule type" value="Genomic_DNA"/>
</dbReference>
<dbReference type="RefSeq" id="WP_270026945.1">
    <property type="nucleotide sequence ID" value="NZ_JAPDDP010000038.1"/>
</dbReference>